<dbReference type="EMBL" id="KE148161">
    <property type="protein sequence ID" value="EPE04391.1"/>
    <property type="molecule type" value="Genomic_DNA"/>
</dbReference>
<dbReference type="HOGENOM" id="CLU_1454832_0_0_1"/>
<dbReference type="Proteomes" id="UP000016923">
    <property type="component" value="Unassembled WGS sequence"/>
</dbReference>
<dbReference type="AlphaFoldDB" id="S3BY44"/>
<organism evidence="2 3">
    <name type="scientific">Ophiostoma piceae (strain UAMH 11346)</name>
    <name type="common">Sap stain fungus</name>
    <dbReference type="NCBI Taxonomy" id="1262450"/>
    <lineage>
        <taxon>Eukaryota</taxon>
        <taxon>Fungi</taxon>
        <taxon>Dikarya</taxon>
        <taxon>Ascomycota</taxon>
        <taxon>Pezizomycotina</taxon>
        <taxon>Sordariomycetes</taxon>
        <taxon>Sordariomycetidae</taxon>
        <taxon>Ophiostomatales</taxon>
        <taxon>Ophiostomataceae</taxon>
        <taxon>Ophiostoma</taxon>
    </lineage>
</organism>
<feature type="compositionally biased region" description="Low complexity" evidence="1">
    <location>
        <begin position="150"/>
        <end position="165"/>
    </location>
</feature>
<dbReference type="VEuPathDB" id="FungiDB:F503_01395"/>
<feature type="region of interest" description="Disordered" evidence="1">
    <location>
        <begin position="139"/>
        <end position="186"/>
    </location>
</feature>
<keyword evidence="3" id="KW-1185">Reference proteome</keyword>
<reference evidence="2 3" key="1">
    <citation type="journal article" date="2013" name="BMC Genomics">
        <title>The genome and transcriptome of the pine saprophyte Ophiostoma piceae, and a comparison with the bark beetle-associated pine pathogen Grosmannia clavigera.</title>
        <authorList>
            <person name="Haridas S."/>
            <person name="Wang Y."/>
            <person name="Lim L."/>
            <person name="Massoumi Alamouti S."/>
            <person name="Jackman S."/>
            <person name="Docking R."/>
            <person name="Robertson G."/>
            <person name="Birol I."/>
            <person name="Bohlmann J."/>
            <person name="Breuil C."/>
        </authorList>
    </citation>
    <scope>NUCLEOTIDE SEQUENCE [LARGE SCALE GENOMIC DNA]</scope>
    <source>
        <strain evidence="2 3">UAMH 11346</strain>
    </source>
</reference>
<proteinExistence type="predicted"/>
<gene>
    <name evidence="2" type="ORF">F503_01395</name>
</gene>
<protein>
    <submittedName>
        <fullName evidence="2">Uncharacterized protein</fullName>
    </submittedName>
</protein>
<evidence type="ECO:0000313" key="2">
    <source>
        <dbReference type="EMBL" id="EPE04391.1"/>
    </source>
</evidence>
<name>S3BY44_OPHP1</name>
<accession>S3BY44</accession>
<evidence type="ECO:0000256" key="1">
    <source>
        <dbReference type="SAM" id="MobiDB-lite"/>
    </source>
</evidence>
<evidence type="ECO:0000313" key="3">
    <source>
        <dbReference type="Proteomes" id="UP000016923"/>
    </source>
</evidence>
<sequence length="186" mass="19885">MFMGDMSALSTYCITEFGLALESHRTWLSCIAAGPIDTTQSRRLVWVWSQLVQDAIFSFPRRYIPDVRLESWAQFSRAAGRLEESSEAEPAKSAAVKVMMDGTFFAASTKRAQAVGAALQQPTAELFFSAPPIGGSLMRLAQGGPAAGGSPVSRSPRSPETPRAPISTPAILSAAGRAPVAAPWKR</sequence>